<dbReference type="Proteomes" id="UP000509126">
    <property type="component" value="Chromosome"/>
</dbReference>
<dbReference type="RefSeq" id="WP_174894315.1">
    <property type="nucleotide sequence ID" value="NZ_CP054803.1"/>
</dbReference>
<reference evidence="2 3" key="1">
    <citation type="submission" date="2019-11" db="EMBL/GenBank/DDBJ databases">
        <title>FDA dAtabase for Regulatory Grade micrObial Sequences (FDA-ARGOS): Supporting development and validation of Infectious Disease Dx tests.</title>
        <authorList>
            <person name="Patel R."/>
            <person name="Rucinski S."/>
            <person name="Tallon L."/>
            <person name="Sadzewicz L."/>
            <person name="Vavikolanu K."/>
            <person name="Mehta A."/>
            <person name="Aluvathingal J."/>
            <person name="Nadendla S."/>
            <person name="Nandy P."/>
            <person name="Geyer C."/>
            <person name="Yan Y."/>
            <person name="Sichtig H."/>
        </authorList>
    </citation>
    <scope>NUCLEOTIDE SEQUENCE [LARGE SCALE GENOMIC DNA]</scope>
    <source>
        <strain evidence="2 3">FDAARGOS_557</strain>
    </source>
</reference>
<proteinExistence type="predicted"/>
<protein>
    <submittedName>
        <fullName evidence="2">Abortive infection family protein</fullName>
    </submittedName>
</protein>
<evidence type="ECO:0000313" key="3">
    <source>
        <dbReference type="Proteomes" id="UP000509126"/>
    </source>
</evidence>
<accession>A0A6N1MT69</accession>
<dbReference type="AlphaFoldDB" id="A0A6N1MT69"/>
<evidence type="ECO:0000313" key="2">
    <source>
        <dbReference type="EMBL" id="QKU21072.1"/>
    </source>
</evidence>
<gene>
    <name evidence="2" type="ORF">FOB19_06440</name>
</gene>
<dbReference type="InterPro" id="IPR026001">
    <property type="entry name" value="Abi-like_C"/>
</dbReference>
<name>A0A6N1MT69_ACILW</name>
<feature type="domain" description="Abortive infection protein-like C-terminal" evidence="1">
    <location>
        <begin position="163"/>
        <end position="238"/>
    </location>
</feature>
<dbReference type="EMBL" id="CP054803">
    <property type="protein sequence ID" value="QKU21072.1"/>
    <property type="molecule type" value="Genomic_DNA"/>
</dbReference>
<sequence length="247" mass="28387">MSDLIEKVLLLQELLIARATDTYEKGSSEAFMQLRQELLTFKNFYEYIPFFIKDTRTLDEFEARIKWDFESYAERENYIYSEFKEFFNVLESLDVPPLDQVVQLKIAELSSDYIHQIWQKALERRSTDPEGAITLARTLLESTCKYILDEYEVGYGNAPDINQLHRLVSKELNLAPSQHTEQTFKQILGGCSSIIEGLGSLRNKVGDAHGQGKINFKPSPRHAELAVNLAGTMSVFLFSSWKLKQGE</sequence>
<evidence type="ECO:0000259" key="1">
    <source>
        <dbReference type="Pfam" id="PF14355"/>
    </source>
</evidence>
<dbReference type="Pfam" id="PF14355">
    <property type="entry name" value="Abi_C"/>
    <property type="match status" value="1"/>
</dbReference>
<organism evidence="2 3">
    <name type="scientific">Acinetobacter lwoffii</name>
    <dbReference type="NCBI Taxonomy" id="28090"/>
    <lineage>
        <taxon>Bacteria</taxon>
        <taxon>Pseudomonadati</taxon>
        <taxon>Pseudomonadota</taxon>
        <taxon>Gammaproteobacteria</taxon>
        <taxon>Moraxellales</taxon>
        <taxon>Moraxellaceae</taxon>
        <taxon>Acinetobacter</taxon>
    </lineage>
</organism>